<accession>A0A4R3IDF9</accession>
<dbReference type="AlphaFoldDB" id="A0A4R3IDF9"/>
<dbReference type="SUPFAM" id="SSF58104">
    <property type="entry name" value="Methyl-accepting chemotaxis protein (MCP) signaling domain"/>
    <property type="match status" value="1"/>
</dbReference>
<evidence type="ECO:0000313" key="2">
    <source>
        <dbReference type="Proteomes" id="UP000295793"/>
    </source>
</evidence>
<dbReference type="RefSeq" id="WP_132699015.1">
    <property type="nucleotide sequence ID" value="NZ_SLZR01000001.1"/>
</dbReference>
<sequence>MNVKYKLISLVALPAVMTLLLIVSIQQSFGVLEQNTQQSWQLMKKGEQATEEAVAAAGKSGSTINPITEQFHEIDQRGQEIRSASESQQRIVKSVTDNMERLEQLSLQGDSLSTDGLLAAQEMVATVNEVTDKLGQFRV</sequence>
<protein>
    <recommendedName>
        <fullName evidence="3">Methyl-accepting chemotaxis protein</fullName>
    </recommendedName>
</protein>
<comment type="caution">
    <text evidence="1">The sequence shown here is derived from an EMBL/GenBank/DDBJ whole genome shotgun (WGS) entry which is preliminary data.</text>
</comment>
<reference evidence="1 2" key="1">
    <citation type="submission" date="2019-03" db="EMBL/GenBank/DDBJ databases">
        <title>Genomic Encyclopedia of Archaeal and Bacterial Type Strains, Phase II (KMG-II): from individual species to whole genera.</title>
        <authorList>
            <person name="Goeker M."/>
        </authorList>
    </citation>
    <scope>NUCLEOTIDE SEQUENCE [LARGE SCALE GENOMIC DNA]</scope>
    <source>
        <strain evidence="1 2">DSM 15388</strain>
    </source>
</reference>
<organism evidence="1 2">
    <name type="scientific">Reinekea marinisedimentorum</name>
    <dbReference type="NCBI Taxonomy" id="230495"/>
    <lineage>
        <taxon>Bacteria</taxon>
        <taxon>Pseudomonadati</taxon>
        <taxon>Pseudomonadota</taxon>
        <taxon>Gammaproteobacteria</taxon>
        <taxon>Oceanospirillales</taxon>
        <taxon>Saccharospirillaceae</taxon>
        <taxon>Reinekea</taxon>
    </lineage>
</organism>
<proteinExistence type="predicted"/>
<evidence type="ECO:0000313" key="1">
    <source>
        <dbReference type="EMBL" id="TCS43884.1"/>
    </source>
</evidence>
<keyword evidence="2" id="KW-1185">Reference proteome</keyword>
<name>A0A4R3IDF9_9GAMM</name>
<gene>
    <name evidence="1" type="ORF">BCF53_101227</name>
</gene>
<evidence type="ECO:0008006" key="3">
    <source>
        <dbReference type="Google" id="ProtNLM"/>
    </source>
</evidence>
<dbReference type="Proteomes" id="UP000295793">
    <property type="component" value="Unassembled WGS sequence"/>
</dbReference>
<dbReference type="Gene3D" id="1.10.287.950">
    <property type="entry name" value="Methyl-accepting chemotaxis protein"/>
    <property type="match status" value="1"/>
</dbReference>
<dbReference type="EMBL" id="SLZR01000001">
    <property type="protein sequence ID" value="TCS43884.1"/>
    <property type="molecule type" value="Genomic_DNA"/>
</dbReference>